<comment type="caution">
    <text evidence="1">The sequence shown here is derived from an EMBL/GenBank/DDBJ whole genome shotgun (WGS) entry which is preliminary data.</text>
</comment>
<evidence type="ECO:0000313" key="2">
    <source>
        <dbReference type="Proteomes" id="UP001196413"/>
    </source>
</evidence>
<evidence type="ECO:0000313" key="1">
    <source>
        <dbReference type="EMBL" id="KAJ1372367.1"/>
    </source>
</evidence>
<dbReference type="AlphaFoldDB" id="A0AAD5WJ91"/>
<organism evidence="1 2">
    <name type="scientific">Parelaphostrongylus tenuis</name>
    <name type="common">Meningeal worm</name>
    <dbReference type="NCBI Taxonomy" id="148309"/>
    <lineage>
        <taxon>Eukaryota</taxon>
        <taxon>Metazoa</taxon>
        <taxon>Ecdysozoa</taxon>
        <taxon>Nematoda</taxon>
        <taxon>Chromadorea</taxon>
        <taxon>Rhabditida</taxon>
        <taxon>Rhabditina</taxon>
        <taxon>Rhabditomorpha</taxon>
        <taxon>Strongyloidea</taxon>
        <taxon>Metastrongylidae</taxon>
        <taxon>Parelaphostrongylus</taxon>
    </lineage>
</organism>
<keyword evidence="2" id="KW-1185">Reference proteome</keyword>
<name>A0AAD5WJ91_PARTN</name>
<gene>
    <name evidence="1" type="ORF">KIN20_034506</name>
</gene>
<dbReference type="EMBL" id="JAHQIW010007131">
    <property type="protein sequence ID" value="KAJ1372367.1"/>
    <property type="molecule type" value="Genomic_DNA"/>
</dbReference>
<accession>A0AAD5WJ91</accession>
<protein>
    <submittedName>
        <fullName evidence="1">Uncharacterized protein</fullName>
    </submittedName>
</protein>
<dbReference type="Proteomes" id="UP001196413">
    <property type="component" value="Unassembled WGS sequence"/>
</dbReference>
<reference evidence="1" key="1">
    <citation type="submission" date="2021-06" db="EMBL/GenBank/DDBJ databases">
        <title>Parelaphostrongylus tenuis whole genome reference sequence.</title>
        <authorList>
            <person name="Garwood T.J."/>
            <person name="Larsen P.A."/>
            <person name="Fountain-Jones N.M."/>
            <person name="Garbe J.R."/>
            <person name="Macchietto M.G."/>
            <person name="Kania S.A."/>
            <person name="Gerhold R.W."/>
            <person name="Richards J.E."/>
            <person name="Wolf T.M."/>
        </authorList>
    </citation>
    <scope>NUCLEOTIDE SEQUENCE</scope>
    <source>
        <strain evidence="1">MNPRO001-30</strain>
        <tissue evidence="1">Meninges</tissue>
    </source>
</reference>
<sequence>MGETIGNEFKFDKKGIEEIAKSKNDLDAATERSANDALEFKATPIPVDDSELFRPTYPTRIVAELQIECSGSEMGKCIAGTSTVRGAEVTALVEDEVTMQKTVDGEKHEQHNKEESLTGIMRKDLVNVSSGNAGQKISADAPKLTEISASYEPQKKEVQESALFLNESRKKYYCPSVR</sequence>
<proteinExistence type="predicted"/>